<evidence type="ECO:0000313" key="5">
    <source>
        <dbReference type="Proteomes" id="UP000195880"/>
    </source>
</evidence>
<dbReference type="CDD" id="cd03139">
    <property type="entry name" value="GATase1_PfpI_2"/>
    <property type="match status" value="1"/>
</dbReference>
<organism evidence="4 5">
    <name type="scientific">Streptomyces alboflavus</name>
    <dbReference type="NCBI Taxonomy" id="67267"/>
    <lineage>
        <taxon>Bacteria</taxon>
        <taxon>Bacillati</taxon>
        <taxon>Actinomycetota</taxon>
        <taxon>Actinomycetes</taxon>
        <taxon>Kitasatosporales</taxon>
        <taxon>Streptomycetaceae</taxon>
        <taxon>Streptomyces</taxon>
    </lineage>
</organism>
<dbReference type="InterPro" id="IPR052158">
    <property type="entry name" value="INH-QAR"/>
</dbReference>
<keyword evidence="2" id="KW-0732">Signal</keyword>
<evidence type="ECO:0000259" key="3">
    <source>
        <dbReference type="Pfam" id="PF01965"/>
    </source>
</evidence>
<keyword evidence="5" id="KW-1185">Reference proteome</keyword>
<feature type="region of interest" description="Disordered" evidence="1">
    <location>
        <begin position="40"/>
        <end position="64"/>
    </location>
</feature>
<dbReference type="RefSeq" id="WP_087884524.1">
    <property type="nucleotide sequence ID" value="NZ_CP021748.1"/>
</dbReference>
<feature type="domain" description="DJ-1/PfpI" evidence="3">
    <location>
        <begin position="65"/>
        <end position="227"/>
    </location>
</feature>
<sequence length="277" mass="29479">MTPRTHQADPTSSTRRTLLRGTAAAATAALATAALAPTAHAADTTPYPSKNPSRVRTGTPPRGPRIGILLYDGYSLLDPTGPAEILSRVPGASVTMVAERRGPVRTDTGDVAVMAERSLDEAGRLDVLLVPGAGNRGVVAAMENRTLLQWIRHTDRRTRFTTSVCTGSLVLAATGLLDGRRATTYWASAPYLEKTFGVTYVPERYVESGKFITAAGVSAGLDMALYLAARLTDEDTARAIQLAVEYDPRPPFDAGNAQEASEDLKARALKIVEDSQA</sequence>
<dbReference type="AlphaFoldDB" id="A0A1Z1WCM3"/>
<dbReference type="KEGG" id="salf:SMD44_03634"/>
<dbReference type="STRING" id="67267.GCA_000716675_04786"/>
<dbReference type="EMBL" id="CP021748">
    <property type="protein sequence ID" value="ARX84196.1"/>
    <property type="molecule type" value="Genomic_DNA"/>
</dbReference>
<dbReference type="OrthoDB" id="4265717at2"/>
<evidence type="ECO:0000313" key="4">
    <source>
        <dbReference type="EMBL" id="ARX84196.1"/>
    </source>
</evidence>
<protein>
    <submittedName>
        <fullName evidence="4">Thiamine biosynthesis protein ThiJ</fullName>
    </submittedName>
</protein>
<dbReference type="PANTHER" id="PTHR43130:SF2">
    <property type="entry name" value="DJ-1_PFPI DOMAIN-CONTAINING PROTEIN"/>
    <property type="match status" value="1"/>
</dbReference>
<dbReference type="SUPFAM" id="SSF52317">
    <property type="entry name" value="Class I glutamine amidotransferase-like"/>
    <property type="match status" value="1"/>
</dbReference>
<reference evidence="4 5" key="1">
    <citation type="submission" date="2017-05" db="EMBL/GenBank/DDBJ databases">
        <title>Streptomyces alboflavus Genome sequencing and assembly.</title>
        <authorList>
            <person name="Wang Y."/>
            <person name="Du B."/>
            <person name="Ding Y."/>
            <person name="Liu H."/>
            <person name="Hou Q."/>
            <person name="Liu K."/>
            <person name="Wang C."/>
            <person name="Yao L."/>
        </authorList>
    </citation>
    <scope>NUCLEOTIDE SEQUENCE [LARGE SCALE GENOMIC DNA]</scope>
    <source>
        <strain evidence="4 5">MDJK44</strain>
    </source>
</reference>
<feature type="chain" id="PRO_5013164972" evidence="2">
    <location>
        <begin position="42"/>
        <end position="277"/>
    </location>
</feature>
<dbReference type="InterPro" id="IPR006311">
    <property type="entry name" value="TAT_signal"/>
</dbReference>
<proteinExistence type="predicted"/>
<dbReference type="PROSITE" id="PS51318">
    <property type="entry name" value="TAT"/>
    <property type="match status" value="1"/>
</dbReference>
<evidence type="ECO:0000256" key="2">
    <source>
        <dbReference type="SAM" id="SignalP"/>
    </source>
</evidence>
<dbReference type="InterPro" id="IPR002818">
    <property type="entry name" value="DJ-1/PfpI"/>
</dbReference>
<feature type="signal peptide" evidence="2">
    <location>
        <begin position="1"/>
        <end position="41"/>
    </location>
</feature>
<evidence type="ECO:0000256" key="1">
    <source>
        <dbReference type="SAM" id="MobiDB-lite"/>
    </source>
</evidence>
<gene>
    <name evidence="4" type="ORF">SMD44_03634</name>
</gene>
<name>A0A1Z1WCM3_9ACTN</name>
<accession>A0A1Z1WCM3</accession>
<dbReference type="eggNOG" id="COG0693">
    <property type="taxonomic scope" value="Bacteria"/>
</dbReference>
<dbReference type="Pfam" id="PF01965">
    <property type="entry name" value="DJ-1_PfpI"/>
    <property type="match status" value="1"/>
</dbReference>
<dbReference type="Proteomes" id="UP000195880">
    <property type="component" value="Chromosome"/>
</dbReference>
<dbReference type="GO" id="GO:0006355">
    <property type="term" value="P:regulation of DNA-templated transcription"/>
    <property type="evidence" value="ECO:0007669"/>
    <property type="project" value="TreeGrafter"/>
</dbReference>
<dbReference type="Gene3D" id="3.40.50.880">
    <property type="match status" value="1"/>
</dbReference>
<dbReference type="PANTHER" id="PTHR43130">
    <property type="entry name" value="ARAC-FAMILY TRANSCRIPTIONAL REGULATOR"/>
    <property type="match status" value="1"/>
</dbReference>
<dbReference type="InterPro" id="IPR029062">
    <property type="entry name" value="Class_I_gatase-like"/>
</dbReference>